<feature type="domain" description="DUF4806" evidence="1">
    <location>
        <begin position="258"/>
        <end position="322"/>
    </location>
</feature>
<organism evidence="2 3">
    <name type="scientific">Hydra vulgaris</name>
    <name type="common">Hydra</name>
    <name type="synonym">Hydra attenuata</name>
    <dbReference type="NCBI Taxonomy" id="6087"/>
    <lineage>
        <taxon>Eukaryota</taxon>
        <taxon>Metazoa</taxon>
        <taxon>Cnidaria</taxon>
        <taxon>Hydrozoa</taxon>
        <taxon>Hydroidolina</taxon>
        <taxon>Anthoathecata</taxon>
        <taxon>Aplanulata</taxon>
        <taxon>Hydridae</taxon>
        <taxon>Hydra</taxon>
    </lineage>
</organism>
<evidence type="ECO:0000313" key="2">
    <source>
        <dbReference type="Proteomes" id="UP001652625"/>
    </source>
</evidence>
<protein>
    <submittedName>
        <fullName evidence="3">Uncharacterized protein LOC136071781</fullName>
    </submittedName>
</protein>
<evidence type="ECO:0000313" key="3">
    <source>
        <dbReference type="RefSeq" id="XP_065646222.1"/>
    </source>
</evidence>
<evidence type="ECO:0000259" key="1">
    <source>
        <dbReference type="Pfam" id="PF16064"/>
    </source>
</evidence>
<sequence>MDKFVKVKWLEPPHSIEYGTIPSNWIEERNDSFWVCWPPVPNVKPLILNRQLPKKDWFRFILLKKYGSGSSFSECELVPSAIDTNEDTDDDNLSKRKCRTVLPYFMSDSDDLDNDIVSNQPKRPKLVCSSDEEQETIINKFPLLPPSLQKLPSNLNLITKKRQRIDLEIDPESQTKVPSSQSYLLQHNTSCSSKTLDDIDSTPTVSQDVFQKNVMKILKNLKKDLSNIKQTQKDLIEKFSVLQHTGVDNVNTFVLITIDNVEDLGKLESKLEDKSIYLQLVAVLARACGIHPKKSIYEAMNKLLTKDVASKYNITGTAKKCNFCTEFKNIYSAIIEAVSSQHADTKDIQLHSFIGEWLRQAGVLNIRTEKKKIENPNKTL</sequence>
<dbReference type="InterPro" id="IPR032071">
    <property type="entry name" value="DUF4806"/>
</dbReference>
<accession>A0ABM4BBC0</accession>
<reference evidence="3" key="2">
    <citation type="submission" date="2025-08" db="UniProtKB">
        <authorList>
            <consortium name="RefSeq"/>
        </authorList>
    </citation>
    <scope>IDENTIFICATION</scope>
</reference>
<gene>
    <name evidence="3" type="primary">LOC136071781</name>
</gene>
<name>A0ABM4BBC0_HYDVU</name>
<keyword evidence="2" id="KW-1185">Reference proteome</keyword>
<dbReference type="GeneID" id="136071781"/>
<dbReference type="Proteomes" id="UP001652625">
    <property type="component" value="Chromosome 02"/>
</dbReference>
<proteinExistence type="predicted"/>
<dbReference type="RefSeq" id="XP_065646222.1">
    <property type="nucleotide sequence ID" value="XM_065790150.1"/>
</dbReference>
<dbReference type="Pfam" id="PF16064">
    <property type="entry name" value="DUF4806"/>
    <property type="match status" value="1"/>
</dbReference>
<reference evidence="2" key="1">
    <citation type="submission" date="2025-05" db="UniProtKB">
        <authorList>
            <consortium name="RefSeq"/>
        </authorList>
    </citation>
    <scope>NUCLEOTIDE SEQUENCE [LARGE SCALE GENOMIC DNA]</scope>
</reference>